<dbReference type="STRING" id="6573.A0A210Q714"/>
<dbReference type="GO" id="GO:0005737">
    <property type="term" value="C:cytoplasm"/>
    <property type="evidence" value="ECO:0007669"/>
    <property type="project" value="TreeGrafter"/>
</dbReference>
<dbReference type="Gene3D" id="3.30.1140.40">
    <property type="entry name" value="Tctex-1"/>
    <property type="match status" value="1"/>
</dbReference>
<feature type="compositionally biased region" description="Polar residues" evidence="2">
    <location>
        <begin position="1"/>
        <end position="20"/>
    </location>
</feature>
<dbReference type="CDD" id="cd21451">
    <property type="entry name" value="DLC-like_TCTEX1D"/>
    <property type="match status" value="1"/>
</dbReference>
<proteinExistence type="inferred from homology"/>
<evidence type="ECO:0000313" key="4">
    <source>
        <dbReference type="Proteomes" id="UP000242188"/>
    </source>
</evidence>
<dbReference type="InterPro" id="IPR005334">
    <property type="entry name" value="Tctex-1-like"/>
</dbReference>
<comment type="caution">
    <text evidence="3">The sequence shown here is derived from an EMBL/GenBank/DDBJ whole genome shotgun (WGS) entry which is preliminary data.</text>
</comment>
<dbReference type="GO" id="GO:0005868">
    <property type="term" value="C:cytoplasmic dynein complex"/>
    <property type="evidence" value="ECO:0007669"/>
    <property type="project" value="TreeGrafter"/>
</dbReference>
<dbReference type="PANTHER" id="PTHR21255">
    <property type="entry name" value="T-COMPLEX-ASSOCIATED-TESTIS-EXPRESSED 1/ DYNEIN LIGHT CHAIN"/>
    <property type="match status" value="1"/>
</dbReference>
<keyword evidence="4" id="KW-1185">Reference proteome</keyword>
<accession>A0A210Q714</accession>
<evidence type="ECO:0000256" key="2">
    <source>
        <dbReference type="SAM" id="MobiDB-lite"/>
    </source>
</evidence>
<dbReference type="Proteomes" id="UP000242188">
    <property type="component" value="Unassembled WGS sequence"/>
</dbReference>
<name>A0A210Q714_MIZYE</name>
<dbReference type="InterPro" id="IPR038586">
    <property type="entry name" value="Tctex-1-like_sf"/>
</dbReference>
<dbReference type="EMBL" id="NEDP02004757">
    <property type="protein sequence ID" value="OWF44530.1"/>
    <property type="molecule type" value="Genomic_DNA"/>
</dbReference>
<dbReference type="Pfam" id="PF03645">
    <property type="entry name" value="Tctex-1"/>
    <property type="match status" value="1"/>
</dbReference>
<gene>
    <name evidence="3" type="ORF">KP79_PYT01684</name>
</gene>
<evidence type="ECO:0000313" key="3">
    <source>
        <dbReference type="EMBL" id="OWF44530.1"/>
    </source>
</evidence>
<dbReference type="PANTHER" id="PTHR21255:SF65">
    <property type="entry name" value="TCTEX1 DOMAIN-CONTAINING PROTEIN 2"/>
    <property type="match status" value="1"/>
</dbReference>
<dbReference type="AlphaFoldDB" id="A0A210Q714"/>
<sequence length="217" mass="24210">MAQPESPSQASATTADSKLQSGDGDTLVTQWKQRRTSIMSKASSGVQIDESKPVVSNRRRSTFKGIASSITSLLQVRRATKGRLSIPGLDELKFPKEKMENTYKMQPDQGQIFKTNDIKSIAQEVMEQTLHSVKYNSSICNRLVCDISQTIKNRVRGLNMARYRVVVYVFIGQCNGQSTMQMASRCVWDASTDNFCTTTYTNDSLVAVASVYGVYYE</sequence>
<organism evidence="3 4">
    <name type="scientific">Mizuhopecten yessoensis</name>
    <name type="common">Japanese scallop</name>
    <name type="synonym">Patinopecten yessoensis</name>
    <dbReference type="NCBI Taxonomy" id="6573"/>
    <lineage>
        <taxon>Eukaryota</taxon>
        <taxon>Metazoa</taxon>
        <taxon>Spiralia</taxon>
        <taxon>Lophotrochozoa</taxon>
        <taxon>Mollusca</taxon>
        <taxon>Bivalvia</taxon>
        <taxon>Autobranchia</taxon>
        <taxon>Pteriomorphia</taxon>
        <taxon>Pectinida</taxon>
        <taxon>Pectinoidea</taxon>
        <taxon>Pectinidae</taxon>
        <taxon>Mizuhopecten</taxon>
    </lineage>
</organism>
<dbReference type="OrthoDB" id="10260741at2759"/>
<feature type="region of interest" description="Disordered" evidence="2">
    <location>
        <begin position="1"/>
        <end position="27"/>
    </location>
</feature>
<dbReference type="GO" id="GO:0007018">
    <property type="term" value="P:microtubule-based movement"/>
    <property type="evidence" value="ECO:0007669"/>
    <property type="project" value="TreeGrafter"/>
</dbReference>
<reference evidence="3 4" key="1">
    <citation type="journal article" date="2017" name="Nat. Ecol. Evol.">
        <title>Scallop genome provides insights into evolution of bilaterian karyotype and development.</title>
        <authorList>
            <person name="Wang S."/>
            <person name="Zhang J."/>
            <person name="Jiao W."/>
            <person name="Li J."/>
            <person name="Xun X."/>
            <person name="Sun Y."/>
            <person name="Guo X."/>
            <person name="Huan P."/>
            <person name="Dong B."/>
            <person name="Zhang L."/>
            <person name="Hu X."/>
            <person name="Sun X."/>
            <person name="Wang J."/>
            <person name="Zhao C."/>
            <person name="Wang Y."/>
            <person name="Wang D."/>
            <person name="Huang X."/>
            <person name="Wang R."/>
            <person name="Lv J."/>
            <person name="Li Y."/>
            <person name="Zhang Z."/>
            <person name="Liu B."/>
            <person name="Lu W."/>
            <person name="Hui Y."/>
            <person name="Liang J."/>
            <person name="Zhou Z."/>
            <person name="Hou R."/>
            <person name="Li X."/>
            <person name="Liu Y."/>
            <person name="Li H."/>
            <person name="Ning X."/>
            <person name="Lin Y."/>
            <person name="Zhao L."/>
            <person name="Xing Q."/>
            <person name="Dou J."/>
            <person name="Li Y."/>
            <person name="Mao J."/>
            <person name="Guo H."/>
            <person name="Dou H."/>
            <person name="Li T."/>
            <person name="Mu C."/>
            <person name="Jiang W."/>
            <person name="Fu Q."/>
            <person name="Fu X."/>
            <person name="Miao Y."/>
            <person name="Liu J."/>
            <person name="Yu Q."/>
            <person name="Li R."/>
            <person name="Liao H."/>
            <person name="Li X."/>
            <person name="Kong Y."/>
            <person name="Jiang Z."/>
            <person name="Chourrout D."/>
            <person name="Li R."/>
            <person name="Bao Z."/>
        </authorList>
    </citation>
    <scope>NUCLEOTIDE SEQUENCE [LARGE SCALE GENOMIC DNA]</scope>
    <source>
        <strain evidence="3 4">PY_sf001</strain>
    </source>
</reference>
<evidence type="ECO:0000256" key="1">
    <source>
        <dbReference type="ARBA" id="ARBA00005361"/>
    </source>
</evidence>
<dbReference type="GO" id="GO:0045505">
    <property type="term" value="F:dynein intermediate chain binding"/>
    <property type="evidence" value="ECO:0007669"/>
    <property type="project" value="TreeGrafter"/>
</dbReference>
<protein>
    <submittedName>
        <fullName evidence="3">Tctex1 domain-containing protein 1-A</fullName>
    </submittedName>
</protein>
<comment type="similarity">
    <text evidence="1">Belongs to the dynein light chain Tctex-type family.</text>
</comment>